<name>A0ABM8K7R5_9FLAO</name>
<gene>
    <name evidence="1" type="ORF">CRDW_24610</name>
</gene>
<sequence>MQFIFNGKKDFVHYIKIKRLSKSTLDYITIYHSEDFEIQDVLENSNKINIVINKSNYLNIIFTKAIIIKESKTQTKVECFICEENGYVYNQDVIDVLYHWRNGRTVNWRSKTENFKYAYIKACSLLNYQHFKFINFDNNILDGKKVNSENDLYIMLGELFYGNGGYFGAGLDGLYDYLIDVNKNKFLNRITISIINKENLILKLGEPYYLAFINILKQKNVIVTD</sequence>
<dbReference type="SUPFAM" id="SSF52038">
    <property type="entry name" value="Barstar-related"/>
    <property type="match status" value="1"/>
</dbReference>
<dbReference type="RefSeq" id="WP_308006278.1">
    <property type="nucleotide sequence ID" value="NZ_AP029022.1"/>
</dbReference>
<evidence type="ECO:0000313" key="1">
    <source>
        <dbReference type="EMBL" id="BEV05087.1"/>
    </source>
</evidence>
<protein>
    <recommendedName>
        <fullName evidence="3">Barstar (barnase inhibitor) domain-containing protein</fullName>
    </recommendedName>
</protein>
<dbReference type="InterPro" id="IPR035905">
    <property type="entry name" value="Barstar-like_sf"/>
</dbReference>
<organism evidence="1 2">
    <name type="scientific">Chryseobacterium gambrini</name>
    <dbReference type="NCBI Taxonomy" id="373672"/>
    <lineage>
        <taxon>Bacteria</taxon>
        <taxon>Pseudomonadati</taxon>
        <taxon>Bacteroidota</taxon>
        <taxon>Flavobacteriia</taxon>
        <taxon>Flavobacteriales</taxon>
        <taxon>Weeksellaceae</taxon>
        <taxon>Chryseobacterium group</taxon>
        <taxon>Chryseobacterium</taxon>
    </lineage>
</organism>
<proteinExistence type="predicted"/>
<evidence type="ECO:0000313" key="2">
    <source>
        <dbReference type="Proteomes" id="UP001380186"/>
    </source>
</evidence>
<dbReference type="Proteomes" id="UP001380186">
    <property type="component" value="Chromosome"/>
</dbReference>
<accession>A0ABM8K7R5</accession>
<dbReference type="EMBL" id="AP029022">
    <property type="protein sequence ID" value="BEV05087.1"/>
    <property type="molecule type" value="Genomic_DNA"/>
</dbReference>
<evidence type="ECO:0008006" key="3">
    <source>
        <dbReference type="Google" id="ProtNLM"/>
    </source>
</evidence>
<reference evidence="1 2" key="1">
    <citation type="journal article" date="2020" name="Microbes Environ.">
        <title>Synthetic bacterial community of duckweed: a simple and stable system to study plant-microbe interactions.</title>
        <authorList>
            <person name="Ishizawa H."/>
            <person name="Tada M."/>
            <person name="Kuroda M."/>
            <person name="Inoue D."/>
            <person name="Futamata H."/>
            <person name="Ike M."/>
        </authorList>
    </citation>
    <scope>NUCLEOTIDE SEQUENCE [LARGE SCALE GENOMIC DNA]</scope>
    <source>
        <strain evidence="1 2">DW100</strain>
    </source>
</reference>
<keyword evidence="2" id="KW-1185">Reference proteome</keyword>